<feature type="transmembrane region" description="Helical" evidence="1">
    <location>
        <begin position="101"/>
        <end position="119"/>
    </location>
</feature>
<gene>
    <name evidence="3" type="ORF">CMU51_08945</name>
</gene>
<comment type="caution">
    <text evidence="3">The sequence shown here is derived from an EMBL/GenBank/DDBJ whole genome shotgun (WGS) entry which is preliminary data.</text>
</comment>
<evidence type="ECO:0000256" key="1">
    <source>
        <dbReference type="SAM" id="Phobius"/>
    </source>
</evidence>
<evidence type="ECO:0000313" key="3">
    <source>
        <dbReference type="EMBL" id="MDV3664183.1"/>
    </source>
</evidence>
<proteinExistence type="predicted"/>
<accession>A0AAE4P0E5</accession>
<evidence type="ECO:0000313" key="4">
    <source>
        <dbReference type="Proteomes" id="UP001189000"/>
    </source>
</evidence>
<feature type="transmembrane region" description="Helical" evidence="1">
    <location>
        <begin position="33"/>
        <end position="53"/>
    </location>
</feature>
<feature type="chain" id="PRO_5042113300" evidence="2">
    <location>
        <begin position="24"/>
        <end position="120"/>
    </location>
</feature>
<organism evidence="3 4">
    <name type="scientific">Elizabethkingia anophelis</name>
    <dbReference type="NCBI Taxonomy" id="1117645"/>
    <lineage>
        <taxon>Bacteria</taxon>
        <taxon>Pseudomonadati</taxon>
        <taxon>Bacteroidota</taxon>
        <taxon>Flavobacteriia</taxon>
        <taxon>Flavobacteriales</taxon>
        <taxon>Weeksellaceae</taxon>
        <taxon>Elizabethkingia</taxon>
    </lineage>
</organism>
<evidence type="ECO:0000256" key="2">
    <source>
        <dbReference type="SAM" id="SignalP"/>
    </source>
</evidence>
<feature type="signal peptide" evidence="2">
    <location>
        <begin position="1"/>
        <end position="23"/>
    </location>
</feature>
<dbReference type="Proteomes" id="UP001189000">
    <property type="component" value="Unassembled WGS sequence"/>
</dbReference>
<protein>
    <submittedName>
        <fullName evidence="3">Uncharacterized protein</fullName>
    </submittedName>
</protein>
<sequence>MYLIYCFTAFLSLSLHNASRNVAQEDGDIPPIYANSGISFWFLVVGLIMPIVTMFFYTSWYWAIVINIVMIMVSMIIGNYFTYNLYTVKKPPLYIPSRVDARPSIILSLTSLVLFLYIIL</sequence>
<dbReference type="AlphaFoldDB" id="A0AAE4P0E5"/>
<dbReference type="EMBL" id="NWGY01000010">
    <property type="protein sequence ID" value="MDV3664183.1"/>
    <property type="molecule type" value="Genomic_DNA"/>
</dbReference>
<name>A0AAE4P0E5_9FLAO</name>
<keyword evidence="1" id="KW-1133">Transmembrane helix</keyword>
<keyword evidence="1" id="KW-0812">Transmembrane</keyword>
<keyword evidence="2" id="KW-0732">Signal</keyword>
<reference evidence="3" key="1">
    <citation type="submission" date="2023-02" db="EMBL/GenBank/DDBJ databases">
        <title>Elizabethkingia anophelis draft genomes.</title>
        <authorList>
            <person name="Nicholson A.C."/>
            <person name="Whitney A.M."/>
            <person name="Humrighouse B.W."/>
            <person name="Villarma A."/>
            <person name="Bell M."/>
            <person name="Mcquiston J."/>
        </authorList>
    </citation>
    <scope>NUCLEOTIDE SEQUENCE</scope>
    <source>
        <strain evidence="3">B4955</strain>
    </source>
</reference>
<feature type="transmembrane region" description="Helical" evidence="1">
    <location>
        <begin position="60"/>
        <end position="81"/>
    </location>
</feature>
<keyword evidence="1" id="KW-0472">Membrane</keyword>